<dbReference type="Proteomes" id="UP001430584">
    <property type="component" value="Unassembled WGS sequence"/>
</dbReference>
<dbReference type="InterPro" id="IPR012332">
    <property type="entry name" value="Autotransporter_pectin_lyase_C"/>
</dbReference>
<sequence length="461" mass="47064">MRLPAYLLPFSGASLAAVSVVDPSAYADLAADAADNAIKAVYDIEPILYQTNDIVGPYEYAAGNDTSADHASFSAAANDTSVIIVTDGTTLNLSYANVVKRGYSSNLYQASFYGLNAAINVANGSAATISHSNITVHNGAANVFAYGADTVVHVSDADLYSSGPVSHGLYAAGNGTIVATNVRHYSGGNRCSSFSGDNPAGVVNVSDSVAHTAGIGSALFYALGSVAGRNVVGWTEQAPALFSDGPQTAVFEHVDFTAGLLAGTVMFSSSTRLSGARLSLTDSLLTVTAPAAPALWFGNVIASASLLRTRLETASGILLVANASQVTQEFSYFAGAEQNAAIAPAVVDVNVAESELAGDVVAYNGSSVVWRLVEHSVWTGKVVLPEGGGEEGRVSVVLDKTSTWVVTGDSRVANFTSADKGLANVVGGGFTVTYDKSAEANAWLNGSEYGLAGGGSLVPSA</sequence>
<evidence type="ECO:0000313" key="2">
    <source>
        <dbReference type="EMBL" id="KAL0256825.1"/>
    </source>
</evidence>
<dbReference type="EMBL" id="JAJVCZ030000008">
    <property type="protein sequence ID" value="KAL0256825.1"/>
    <property type="molecule type" value="Genomic_DNA"/>
</dbReference>
<gene>
    <name evidence="2" type="ORF">SLS55_007634</name>
</gene>
<dbReference type="GeneID" id="92011719"/>
<feature type="signal peptide" evidence="1">
    <location>
        <begin position="1"/>
        <end position="16"/>
    </location>
</feature>
<reference evidence="2 3" key="1">
    <citation type="submission" date="2024-02" db="EMBL/GenBank/DDBJ databases">
        <title>De novo assembly and annotation of 12 fungi associated with fruit tree decline syndrome in Ontario, Canada.</title>
        <authorList>
            <person name="Sulman M."/>
            <person name="Ellouze W."/>
            <person name="Ilyukhin E."/>
        </authorList>
    </citation>
    <scope>NUCLEOTIDE SEQUENCE [LARGE SCALE GENOMIC DNA]</scope>
    <source>
        <strain evidence="2 3">FDS-637</strain>
    </source>
</reference>
<proteinExistence type="predicted"/>
<dbReference type="Gene3D" id="2.160.20.20">
    <property type="match status" value="1"/>
</dbReference>
<feature type="chain" id="PRO_5046342307" evidence="1">
    <location>
        <begin position="17"/>
        <end position="461"/>
    </location>
</feature>
<organism evidence="2 3">
    <name type="scientific">Diplodia seriata</name>
    <dbReference type="NCBI Taxonomy" id="420778"/>
    <lineage>
        <taxon>Eukaryota</taxon>
        <taxon>Fungi</taxon>
        <taxon>Dikarya</taxon>
        <taxon>Ascomycota</taxon>
        <taxon>Pezizomycotina</taxon>
        <taxon>Dothideomycetes</taxon>
        <taxon>Dothideomycetes incertae sedis</taxon>
        <taxon>Botryosphaeriales</taxon>
        <taxon>Botryosphaeriaceae</taxon>
        <taxon>Diplodia</taxon>
    </lineage>
</organism>
<evidence type="ECO:0000256" key="1">
    <source>
        <dbReference type="SAM" id="SignalP"/>
    </source>
</evidence>
<dbReference type="RefSeq" id="XP_066629854.1">
    <property type="nucleotide sequence ID" value="XM_066779050.1"/>
</dbReference>
<keyword evidence="3" id="KW-1185">Reference proteome</keyword>
<name>A0ABR3C864_9PEZI</name>
<protein>
    <submittedName>
        <fullName evidence="2">Uncharacterized protein</fullName>
    </submittedName>
</protein>
<accession>A0ABR3C864</accession>
<evidence type="ECO:0000313" key="3">
    <source>
        <dbReference type="Proteomes" id="UP001430584"/>
    </source>
</evidence>
<comment type="caution">
    <text evidence="2">The sequence shown here is derived from an EMBL/GenBank/DDBJ whole genome shotgun (WGS) entry which is preliminary data.</text>
</comment>
<keyword evidence="1" id="KW-0732">Signal</keyword>